<organism evidence="3 4">
    <name type="scientific">Pisum sativum</name>
    <name type="common">Garden pea</name>
    <name type="synonym">Lathyrus oleraceus</name>
    <dbReference type="NCBI Taxonomy" id="3888"/>
    <lineage>
        <taxon>Eukaryota</taxon>
        <taxon>Viridiplantae</taxon>
        <taxon>Streptophyta</taxon>
        <taxon>Embryophyta</taxon>
        <taxon>Tracheophyta</taxon>
        <taxon>Spermatophyta</taxon>
        <taxon>Magnoliopsida</taxon>
        <taxon>eudicotyledons</taxon>
        <taxon>Gunneridae</taxon>
        <taxon>Pentapetalae</taxon>
        <taxon>rosids</taxon>
        <taxon>fabids</taxon>
        <taxon>Fabales</taxon>
        <taxon>Fabaceae</taxon>
        <taxon>Papilionoideae</taxon>
        <taxon>50 kb inversion clade</taxon>
        <taxon>NPAAA clade</taxon>
        <taxon>Hologalegina</taxon>
        <taxon>IRL clade</taxon>
        <taxon>Fabeae</taxon>
        <taxon>Lathyrus</taxon>
    </lineage>
</organism>
<feature type="region of interest" description="Disordered" evidence="2">
    <location>
        <begin position="371"/>
        <end position="392"/>
    </location>
</feature>
<dbReference type="PANTHER" id="PTHR48435:SF1">
    <property type="entry name" value="POLYPROTEIN"/>
    <property type="match status" value="1"/>
</dbReference>
<dbReference type="EMBL" id="JAMSHJ010000004">
    <property type="protein sequence ID" value="KAI5422113.1"/>
    <property type="molecule type" value="Genomic_DNA"/>
</dbReference>
<feature type="compositionally biased region" description="Low complexity" evidence="2">
    <location>
        <begin position="648"/>
        <end position="665"/>
    </location>
</feature>
<dbReference type="InterPro" id="IPR053098">
    <property type="entry name" value="Petuviruses_polyprotein"/>
</dbReference>
<dbReference type="Proteomes" id="UP001058974">
    <property type="component" value="Chromosome 4"/>
</dbReference>
<feature type="compositionally biased region" description="Polar residues" evidence="2">
    <location>
        <begin position="674"/>
        <end position="683"/>
    </location>
</feature>
<evidence type="ECO:0000256" key="1">
    <source>
        <dbReference type="SAM" id="Coils"/>
    </source>
</evidence>
<feature type="compositionally biased region" description="Basic and acidic residues" evidence="2">
    <location>
        <begin position="707"/>
        <end position="723"/>
    </location>
</feature>
<reference evidence="3 4" key="1">
    <citation type="journal article" date="2022" name="Nat. Genet.">
        <title>Improved pea reference genome and pan-genome highlight genomic features and evolutionary characteristics.</title>
        <authorList>
            <person name="Yang T."/>
            <person name="Liu R."/>
            <person name="Luo Y."/>
            <person name="Hu S."/>
            <person name="Wang D."/>
            <person name="Wang C."/>
            <person name="Pandey M.K."/>
            <person name="Ge S."/>
            <person name="Xu Q."/>
            <person name="Li N."/>
            <person name="Li G."/>
            <person name="Huang Y."/>
            <person name="Saxena R.K."/>
            <person name="Ji Y."/>
            <person name="Li M."/>
            <person name="Yan X."/>
            <person name="He Y."/>
            <person name="Liu Y."/>
            <person name="Wang X."/>
            <person name="Xiang C."/>
            <person name="Varshney R.K."/>
            <person name="Ding H."/>
            <person name="Gao S."/>
            <person name="Zong X."/>
        </authorList>
    </citation>
    <scope>NUCLEOTIDE SEQUENCE [LARGE SCALE GENOMIC DNA]</scope>
    <source>
        <strain evidence="3 4">cv. Zhongwan 6</strain>
    </source>
</reference>
<feature type="region of interest" description="Disordered" evidence="2">
    <location>
        <begin position="630"/>
        <end position="723"/>
    </location>
</feature>
<keyword evidence="4" id="KW-1185">Reference proteome</keyword>
<sequence>MASKLDVVNQSAPSHCLCKADAKQRLRQLFVLDRFSGQKNAKPGWGMVGQRVKMIVYGLVVAVEIGQKNSRMPRARQGFGSKRPGVVLAADRKKEGVLQFAVLCWQTKLSSLVLDRGSWSARWQLFFMTGVRRKWPRIFWLDAPTAATSDSKCKKNVQVFSAALNIAWKSVKWPSDFLCLLLGCWDRFSGQKNAKPGWGMVGQRVKMIVYGLVVAVEIGQKNSRMPRARQGFGSKRPGVVLAADRKKEGVLQFAVLCWQTKLSSLVLDRGSWSARWQLFFMTGVRRKWPRIFWLDAPTAATSDRFVVASIEFQKDRKMYNACWTVQGQVARGANLRCYNFIWDVDPTRCNPDCDCWMHDNDIDRDIILPKTNKKGRCKPSPPPQGRFDPDNGPWVGIYGKKKPLSIYEEGLKLLRKEGLLPPDDPTLVTWSPTDHYKSLHPPTVVQPIPCFMYSAATPEYERQFPSLERKMDPITGRTSKPFIHPNEVQPDGKLKPLTQAEEVLNWKSENMVSQNEILQSLDKRVDKIAEKIDQTDDNLKVLSQKIQKHYRSLKAQVSQLDRDLWQMLEERTFGKTFDQKEREIQNLQGQVKEIDDFLRASHERKPKPVENSFFDPLAFPTFFKQPERPSPFYPTYVSSPPDQVRYIPTTYRPKSTRTSTPSTSKTKGKASCLGASSSDSQDIPKTPPPKIQKEEETPDKGFQAMEITRKYESSQENHHLAET</sequence>
<evidence type="ECO:0000256" key="2">
    <source>
        <dbReference type="SAM" id="MobiDB-lite"/>
    </source>
</evidence>
<evidence type="ECO:0000313" key="4">
    <source>
        <dbReference type="Proteomes" id="UP001058974"/>
    </source>
</evidence>
<comment type="caution">
    <text evidence="3">The sequence shown here is derived from an EMBL/GenBank/DDBJ whole genome shotgun (WGS) entry which is preliminary data.</text>
</comment>
<feature type="coiled-coil region" evidence="1">
    <location>
        <begin position="518"/>
        <end position="570"/>
    </location>
</feature>
<accession>A0A9D4XIS3</accession>
<protein>
    <submittedName>
        <fullName evidence="3">Uncharacterized protein</fullName>
    </submittedName>
</protein>
<name>A0A9D4XIS3_PEA</name>
<dbReference type="AlphaFoldDB" id="A0A9D4XIS3"/>
<evidence type="ECO:0000313" key="3">
    <source>
        <dbReference type="EMBL" id="KAI5422113.1"/>
    </source>
</evidence>
<gene>
    <name evidence="3" type="ORF">KIW84_045532</name>
</gene>
<keyword evidence="1" id="KW-0175">Coiled coil</keyword>
<proteinExistence type="predicted"/>
<dbReference type="Gramene" id="Psat04G0553200-T1">
    <property type="protein sequence ID" value="KAI5422113.1"/>
    <property type="gene ID" value="KIW84_045532"/>
</dbReference>
<dbReference type="PANTHER" id="PTHR48435">
    <property type="entry name" value="POLYPROTEIN"/>
    <property type="match status" value="1"/>
</dbReference>